<evidence type="ECO:0000313" key="3">
    <source>
        <dbReference type="Proteomes" id="UP000655523"/>
    </source>
</evidence>
<accession>A0A972SFG3</accession>
<dbReference type="GO" id="GO:0016779">
    <property type="term" value="F:nucleotidyltransferase activity"/>
    <property type="evidence" value="ECO:0007669"/>
    <property type="project" value="InterPro"/>
</dbReference>
<organism evidence="2 3">
    <name type="scientific">Paraburkholderia elongata</name>
    <dbReference type="NCBI Taxonomy" id="2675747"/>
    <lineage>
        <taxon>Bacteria</taxon>
        <taxon>Pseudomonadati</taxon>
        <taxon>Pseudomonadota</taxon>
        <taxon>Betaproteobacteria</taxon>
        <taxon>Burkholderiales</taxon>
        <taxon>Burkholderiaceae</taxon>
        <taxon>Paraburkholderia</taxon>
    </lineage>
</organism>
<comment type="caution">
    <text evidence="2">The sequence shown here is derived from an EMBL/GenBank/DDBJ whole genome shotgun (WGS) entry which is preliminary data.</text>
</comment>
<feature type="domain" description="Polymerase nucleotidyl transferase" evidence="1">
    <location>
        <begin position="76"/>
        <end position="124"/>
    </location>
</feature>
<evidence type="ECO:0000259" key="1">
    <source>
        <dbReference type="Pfam" id="PF01909"/>
    </source>
</evidence>
<dbReference type="EMBL" id="WOEZ01000020">
    <property type="protein sequence ID" value="NPT53818.1"/>
    <property type="molecule type" value="Genomic_DNA"/>
</dbReference>
<dbReference type="InterPro" id="IPR043519">
    <property type="entry name" value="NT_sf"/>
</dbReference>
<dbReference type="InterPro" id="IPR002934">
    <property type="entry name" value="Polymerase_NTP_transf_dom"/>
</dbReference>
<dbReference type="Pfam" id="PF01909">
    <property type="entry name" value="NTP_transf_2"/>
    <property type="match status" value="1"/>
</dbReference>
<name>A0A972SFG3_9BURK</name>
<dbReference type="AlphaFoldDB" id="A0A972SFG3"/>
<evidence type="ECO:0000313" key="2">
    <source>
        <dbReference type="EMBL" id="NPT53818.1"/>
    </source>
</evidence>
<keyword evidence="3" id="KW-1185">Reference proteome</keyword>
<sequence>MWCPSSAIWSATGGGLRGRPFWSTAVIRPSNSHPIVLLSHSVDLPQTMRDRPMRFEDFLKRWRDNPSTAFQIALLMRIAAAVRDSSDCTGAVVVGSFAKGTADRLSDIDLIAFSSEGTGRSLFQTIRQQIAPSKVFVTFDGAHDPDSPFQKLVFDDLTSIEFHVISPSTELTLEQPFVEIVNRDRCLESRTSSRLAPTGRDMTVFRYGDRFLAWELFNCLKWLWRGDFQTAKRYLVKLGRAIEASEEGEGSAFK</sequence>
<dbReference type="CDD" id="cd05403">
    <property type="entry name" value="NT_KNTase_like"/>
    <property type="match status" value="1"/>
</dbReference>
<dbReference type="Proteomes" id="UP000655523">
    <property type="component" value="Unassembled WGS sequence"/>
</dbReference>
<reference evidence="2 3" key="1">
    <citation type="submission" date="2019-11" db="EMBL/GenBank/DDBJ databases">
        <title>Metabolism of dissolved organic matter in forest soils.</title>
        <authorList>
            <person name="Cyle K.T."/>
            <person name="Wilhelm R.C."/>
            <person name="Martinez C.E."/>
        </authorList>
    </citation>
    <scope>NUCLEOTIDE SEQUENCE [LARGE SCALE GENOMIC DNA]</scope>
    <source>
        <strain evidence="2 3">5N</strain>
    </source>
</reference>
<proteinExistence type="predicted"/>
<dbReference type="Gene3D" id="3.30.460.10">
    <property type="entry name" value="Beta Polymerase, domain 2"/>
    <property type="match status" value="1"/>
</dbReference>
<dbReference type="SUPFAM" id="SSF81301">
    <property type="entry name" value="Nucleotidyltransferase"/>
    <property type="match status" value="1"/>
</dbReference>
<protein>
    <recommendedName>
        <fullName evidence="1">Polymerase nucleotidyl transferase domain-containing protein</fullName>
    </recommendedName>
</protein>
<gene>
    <name evidence="2" type="ORF">GNZ13_04115</name>
</gene>